<name>D2DXW2_9BACT</name>
<keyword evidence="1" id="KW-0472">Membrane</keyword>
<accession>D2DXW2</accession>
<keyword evidence="1" id="KW-1133">Transmembrane helix</keyword>
<dbReference type="AlphaFoldDB" id="D2DXW2"/>
<reference evidence="2" key="1">
    <citation type="journal article" date="2010" name="FEMS Microbiol. Ecol.">
        <title>Phylogenetic and metagenomic analysis of Verrucomicrobia in former agricultural grassland soil.</title>
        <authorList>
            <person name="Kielak A."/>
            <person name="Rodrigues J.L.M."/>
            <person name="Kuramae E.E."/>
            <person name="Chain P.S.G."/>
            <person name="van Veen J.A."/>
            <person name="Kowalchuk G.A."/>
        </authorList>
    </citation>
    <scope>NUCLEOTIDE SEQUENCE</scope>
</reference>
<proteinExistence type="predicted"/>
<protein>
    <submittedName>
        <fullName evidence="2">Uncharacterized protein</fullName>
    </submittedName>
</protein>
<evidence type="ECO:0000313" key="2">
    <source>
        <dbReference type="EMBL" id="ACO70935.1"/>
    </source>
</evidence>
<organism evidence="2">
    <name type="scientific">uncultured Verrucomicrobiota bacterium</name>
    <dbReference type="NCBI Taxonomy" id="156588"/>
    <lineage>
        <taxon>Bacteria</taxon>
        <taxon>Pseudomonadati</taxon>
        <taxon>Verrucomicrobiota</taxon>
        <taxon>environmental samples</taxon>
    </lineage>
</organism>
<sequence>MWKLFRLFLPSAPTTAASQRLRIATLKLLQPFLLIAAVCFVVVAVLPKLMFPSGLWFRKVVRDHPLVAPILITSIQGDTLVAGQRQFRLAGVKLPTDPVIAALAQKVLQIATAQGVEVIRVVEAPDACILRCEPRIWHWCGNDPVAAHFQQFNLNELMVAGGGATYDASCPKLTDEERLRLQAAEKFRREAGAHDQNWLVRGSSLNVSATMILDGCISVIAYELREGKYVSPKSKGE</sequence>
<evidence type="ECO:0000256" key="1">
    <source>
        <dbReference type="SAM" id="Phobius"/>
    </source>
</evidence>
<feature type="transmembrane region" description="Helical" evidence="1">
    <location>
        <begin position="32"/>
        <end position="51"/>
    </location>
</feature>
<dbReference type="EMBL" id="FJ872374">
    <property type="protein sequence ID" value="ACO70935.1"/>
    <property type="molecule type" value="Genomic_DNA"/>
</dbReference>
<keyword evidence="1" id="KW-0812">Transmembrane</keyword>